<evidence type="ECO:0000256" key="4">
    <source>
        <dbReference type="ARBA" id="ARBA00022737"/>
    </source>
</evidence>
<evidence type="ECO:0000256" key="1">
    <source>
        <dbReference type="ARBA" id="ARBA00001957"/>
    </source>
</evidence>
<dbReference type="PROSITE" id="PS00012">
    <property type="entry name" value="PHOSPHOPANTETHEINE"/>
    <property type="match status" value="1"/>
</dbReference>
<dbReference type="SUPFAM" id="SSF47336">
    <property type="entry name" value="ACP-like"/>
    <property type="match status" value="2"/>
</dbReference>
<dbReference type="SUPFAM" id="SSF53335">
    <property type="entry name" value="S-adenosyl-L-methionine-dependent methyltransferases"/>
    <property type="match status" value="1"/>
</dbReference>
<dbReference type="Gene3D" id="1.10.1200.10">
    <property type="entry name" value="ACP-like"/>
    <property type="match status" value="1"/>
</dbReference>
<accession>A0ABT6NZB3</accession>
<evidence type="ECO:0000256" key="3">
    <source>
        <dbReference type="ARBA" id="ARBA00022553"/>
    </source>
</evidence>
<dbReference type="CDD" id="cd19531">
    <property type="entry name" value="LCL_NRPS-like"/>
    <property type="match status" value="1"/>
</dbReference>
<dbReference type="InterPro" id="IPR000873">
    <property type="entry name" value="AMP-dep_synth/lig_dom"/>
</dbReference>
<dbReference type="PROSITE" id="PS50075">
    <property type="entry name" value="CARRIER"/>
    <property type="match status" value="2"/>
</dbReference>
<dbReference type="SUPFAM" id="SSF52777">
    <property type="entry name" value="CoA-dependent acyltransferases"/>
    <property type="match status" value="2"/>
</dbReference>
<feature type="domain" description="Carrier" evidence="6">
    <location>
        <begin position="2083"/>
        <end position="2158"/>
    </location>
</feature>
<dbReference type="Proteomes" id="UP001160301">
    <property type="component" value="Unassembled WGS sequence"/>
</dbReference>
<dbReference type="InterPro" id="IPR010037">
    <property type="entry name" value="FkbH_domain"/>
</dbReference>
<dbReference type="EMBL" id="JARZHI010000029">
    <property type="protein sequence ID" value="MDI1433385.1"/>
    <property type="molecule type" value="Genomic_DNA"/>
</dbReference>
<dbReference type="PROSITE" id="PS00455">
    <property type="entry name" value="AMP_BINDING"/>
    <property type="match status" value="1"/>
</dbReference>
<dbReference type="SUPFAM" id="SSF56801">
    <property type="entry name" value="Acetyl-CoA synthetase-like"/>
    <property type="match status" value="1"/>
</dbReference>
<dbReference type="Pfam" id="PF08242">
    <property type="entry name" value="Methyltransf_12"/>
    <property type="match status" value="1"/>
</dbReference>
<evidence type="ECO:0000256" key="2">
    <source>
        <dbReference type="ARBA" id="ARBA00022450"/>
    </source>
</evidence>
<dbReference type="NCBIfam" id="TIGR01733">
    <property type="entry name" value="AA-adenyl-dom"/>
    <property type="match status" value="1"/>
</dbReference>
<dbReference type="PANTHER" id="PTHR45527:SF1">
    <property type="entry name" value="FATTY ACID SYNTHASE"/>
    <property type="match status" value="1"/>
</dbReference>
<dbReference type="Pfam" id="PF00668">
    <property type="entry name" value="Condensation"/>
    <property type="match status" value="1"/>
</dbReference>
<keyword evidence="2" id="KW-0596">Phosphopantetheine</keyword>
<dbReference type="InterPro" id="IPR045851">
    <property type="entry name" value="AMP-bd_C_sf"/>
</dbReference>
<keyword evidence="4" id="KW-0677">Repeat</keyword>
<dbReference type="InterPro" id="IPR001242">
    <property type="entry name" value="Condensation_dom"/>
</dbReference>
<dbReference type="InterPro" id="IPR009081">
    <property type="entry name" value="PP-bd_ACP"/>
</dbReference>
<keyword evidence="8" id="KW-1185">Reference proteome</keyword>
<dbReference type="InterPro" id="IPR020845">
    <property type="entry name" value="AMP-binding_CS"/>
</dbReference>
<dbReference type="InterPro" id="IPR020806">
    <property type="entry name" value="PKS_PP-bd"/>
</dbReference>
<dbReference type="CDD" id="cd05930">
    <property type="entry name" value="A_NRPS"/>
    <property type="match status" value="1"/>
</dbReference>
<dbReference type="InterPro" id="IPR010033">
    <property type="entry name" value="HAD_SF_ppase_IIIC"/>
</dbReference>
<protein>
    <submittedName>
        <fullName evidence="7">Non-ribosomal peptide synthetase</fullName>
    </submittedName>
</protein>
<gene>
    <name evidence="7" type="ORF">QHF89_28065</name>
</gene>
<dbReference type="InterPro" id="IPR013217">
    <property type="entry name" value="Methyltransf_12"/>
</dbReference>
<dbReference type="InterPro" id="IPR023213">
    <property type="entry name" value="CAT-like_dom_sf"/>
</dbReference>
<dbReference type="InterPro" id="IPR023214">
    <property type="entry name" value="HAD_sf"/>
</dbReference>
<comment type="cofactor">
    <cofactor evidence="1">
        <name>pantetheine 4'-phosphate</name>
        <dbReference type="ChEBI" id="CHEBI:47942"/>
    </cofactor>
</comment>
<dbReference type="Gene3D" id="2.30.38.10">
    <property type="entry name" value="Luciferase, Domain 3"/>
    <property type="match status" value="1"/>
</dbReference>
<dbReference type="InterPro" id="IPR036514">
    <property type="entry name" value="SGNH_hydro_sf"/>
</dbReference>
<dbReference type="InterPro" id="IPR029063">
    <property type="entry name" value="SAM-dependent_MTases_sf"/>
</dbReference>
<evidence type="ECO:0000313" key="7">
    <source>
        <dbReference type="EMBL" id="MDI1433385.1"/>
    </source>
</evidence>
<dbReference type="RefSeq" id="WP_136970800.1">
    <property type="nucleotide sequence ID" value="NZ_JARZHI010000029.1"/>
</dbReference>
<dbReference type="Gene3D" id="3.40.50.150">
    <property type="entry name" value="Vaccinia Virus protein VP39"/>
    <property type="match status" value="1"/>
</dbReference>
<evidence type="ECO:0000259" key="6">
    <source>
        <dbReference type="PROSITE" id="PS50075"/>
    </source>
</evidence>
<dbReference type="InterPro" id="IPR006162">
    <property type="entry name" value="Ppantetheine_attach_site"/>
</dbReference>
<dbReference type="NCBIfam" id="TIGR01681">
    <property type="entry name" value="HAD-SF-IIIC"/>
    <property type="match status" value="1"/>
</dbReference>
<dbReference type="Gene3D" id="3.40.50.1110">
    <property type="entry name" value="SGNH hydrolase"/>
    <property type="match status" value="1"/>
</dbReference>
<dbReference type="InterPro" id="IPR036736">
    <property type="entry name" value="ACP-like_sf"/>
</dbReference>
<feature type="region of interest" description="Disordered" evidence="5">
    <location>
        <begin position="548"/>
        <end position="573"/>
    </location>
</feature>
<sequence>MGDTAVQVQPGSTVIVAGTFTSEPVGDILAFWLSKLGVAAEIHFAPYNQIFQELLDPTSAFARNGRGENVVLLRLEDWLAEGGSPEPPEERLARTAEELKHALETRPHRVPHLVMFCPGNPSADAGRRSLLAKAESTLAAALGAMDGVHVVTSHELFAAYPVEDWYDPIGETNGHVPYTRSFYCALGTMIARKLRVLERPPHKVIVLDCDQTLWHGVVGEDGPLGVVVDAPRRALQEFVVAQQARGKLVCLCSKNQEEDVLAVFTERRDMPLERRHLVASRINWRPKSENVRDLARELGLGLDSFIFIDDNPVECMEMRAHCPEVLTLELPSDASRIPSFLGQVWAFDQLAVTEEDRRRTELYQQDMQRSSFRESAFTFADFLAGLELEIDIALLDPGQLPRAAQLTQRTNQFNTTTIRRSEAEIQALCSSGALEGRTITVTDRFGAYGLVGLLLFGQQGETIVVDTFLLSCRVLGRGVEHHVLRHLGALAAARGINGIDVRFQPTKKNQPARDFVESLRGETIDGGDGSWTSRCQASALAVLAFEPGASDDGSPQADDRGAPAAAPERGGDSARVLEEIARELSSVDDILAAVRRRNQPPPSSAAGEEPRTRLEATVAELFAEALGVAYVGMHDDFFTLGGNSLGAVIVLNRLQPEIGDILALDVLFEHRTAAALAAYLETLRDRGDAGARAPSTADDILVIKPQERPREIPLSLAQQRLWFLDELGAASAYNNFSALRIAGDLDIVALRSALGEIVRRHESLRTTFDAANGLPYQRVDDAAALSVPLVDLRHLPGDVQEREIDRLSREEATRLFDLRRDLMLRATLLVLGEPGAASRDHVLLLTMHHIVSDGWSYRVLTRELGALYSTFLEGDGVKLPALPIQYADFAVWQRNWMNLGALTAEASYWKKQLEGAPGLLRLPTDRPRPPIQRFRGSRADCHIDAETVRGLREFGRGADATLFMALLAAFEILLHRHSGQDDLVVGAPIANRFRQELEPLIGFFVNTLALRADFSRDPTFLELLVQVKATTQDAYANQLLPFDWLVDELKPERVLSHNPLVQVIFALQPASMGDLALPGLHVRELPIDVHINRADIEVHLFERGDEVVGYWLYDADLFDHDTIERMNTQFRTLLRSIVAHPEGRASELALLTDEERRQILVEWNDTAADVPEDRCIHELFQEQCRRVPDRVALVFDEGHAETRLTYRELNARANRVAHHLRSMGITSGTIVGLCLERSANMVIGMLGILKAGGAYLPLDPNYPHARLAFMLSDARPPVILTEERFALGLPRSDARSVCLDRDHAAIASANADDPKSNVGPDDLAYVIYTSGSTGTPKGALLDHRGLVNCTEAQVRQFGLTERDRVLQFASPSFDASTYEIWMALRVGASLHTGSVDTLAPGQVMLDFLSRHRITMMAMTPSTLAALPPAELPDVHMIQVAGETCPPELFRQWGKGRRFVNLYGATEASVWSTTAFCDDPTRTLPVGRPIPNIRIYVVDRRGNPAPIGVAGEVWIGGVGVGRGYLNRPDLTREKFIDNPFAKGRVYRTGDLGRLRADGNLDFLGRIDHQVKVRGFRIELGEIEAALCDEPQVKEASVVLREDRPGDKRVVAYVVPRSRDEAAQIEHVKDWQRLYAEAYGQGTEDGSADFGFTGWNSSYTGEAIPAPEMTEWLEGTIADLRALRPERVLEIGCGSGLLLARIAPECEAYLGTDYSAEALAHVKRLLHAMGEFPGVSLSHRGADDFQGVPEGTFDLVVMNSVVQYFPSVDYLLRVLEGAIRATKPGGTIYLGDLRNHSLLSALHASVELHRAPDERTRAEIAARVEQMARDEDELLLAPEFFLSLPRFVPGIEDVRIRLKRGRIHNELNRFRYQVLLSVGASREGGPDAPSFEWRDYQRDGLSVADLRRHLEGRRDAVVGIRNIPNARLWREVRALAWLSADHRETVRALRQACAGEPAGVDPEDLWALGREFSYRVDIGCAEDPTSTTMDAVFVREGAPAPRLSRHVDTQKPLAAHANDPLLAKLRRTFPAVLRQSMMARLPDYMVPSTFVMLSALPLTPNGKVDRAALPPPADGFCAPPATSVAPRNPTEAALARIWQEVLGLHTVGIDADFFELGGHSLLATQIVSRIRDVLEVHISVRALFERPTVSKLAELVGSARLARQLQQRPPAEASAVREEISL</sequence>
<dbReference type="PANTHER" id="PTHR45527">
    <property type="entry name" value="NONRIBOSOMAL PEPTIDE SYNTHETASE"/>
    <property type="match status" value="1"/>
</dbReference>
<dbReference type="SUPFAM" id="SSF56784">
    <property type="entry name" value="HAD-like"/>
    <property type="match status" value="1"/>
</dbReference>
<dbReference type="NCBIfam" id="TIGR01686">
    <property type="entry name" value="FkbH"/>
    <property type="match status" value="1"/>
</dbReference>
<dbReference type="Pfam" id="PF00550">
    <property type="entry name" value="PP-binding"/>
    <property type="match status" value="2"/>
</dbReference>
<evidence type="ECO:0000256" key="5">
    <source>
        <dbReference type="SAM" id="MobiDB-lite"/>
    </source>
</evidence>
<dbReference type="Gene3D" id="3.40.50.1820">
    <property type="entry name" value="alpha/beta hydrolase"/>
    <property type="match status" value="1"/>
</dbReference>
<dbReference type="Gene3D" id="3.30.559.30">
    <property type="entry name" value="Nonribosomal peptide synthetase, condensation domain"/>
    <property type="match status" value="1"/>
</dbReference>
<dbReference type="Gene3D" id="3.40.50.1000">
    <property type="entry name" value="HAD superfamily/HAD-like"/>
    <property type="match status" value="1"/>
</dbReference>
<feature type="domain" description="Carrier" evidence="6">
    <location>
        <begin position="609"/>
        <end position="684"/>
    </location>
</feature>
<evidence type="ECO:0000313" key="8">
    <source>
        <dbReference type="Proteomes" id="UP001160301"/>
    </source>
</evidence>
<keyword evidence="3" id="KW-0597">Phosphoprotein</keyword>
<comment type="caution">
    <text evidence="7">The sequence shown here is derived from an EMBL/GenBank/DDBJ whole genome shotgun (WGS) entry which is preliminary data.</text>
</comment>
<reference evidence="7 8" key="1">
    <citation type="submission" date="2023-04" db="EMBL/GenBank/DDBJ databases">
        <title>The genome sequence of Polyangium sorediatum DSM14670.</title>
        <authorList>
            <person name="Zhang X."/>
        </authorList>
    </citation>
    <scope>NUCLEOTIDE SEQUENCE [LARGE SCALE GENOMIC DNA]</scope>
    <source>
        <strain evidence="7 8">DSM 14670</strain>
    </source>
</reference>
<dbReference type="InterPro" id="IPR010071">
    <property type="entry name" value="AA_adenyl_dom"/>
</dbReference>
<dbReference type="InterPro" id="IPR029058">
    <property type="entry name" value="AB_hydrolase_fold"/>
</dbReference>
<dbReference type="InterPro" id="IPR036412">
    <property type="entry name" value="HAD-like_sf"/>
</dbReference>
<dbReference type="CDD" id="cd02440">
    <property type="entry name" value="AdoMet_MTases"/>
    <property type="match status" value="1"/>
</dbReference>
<name>A0ABT6NZB3_9BACT</name>
<dbReference type="SMART" id="SM00823">
    <property type="entry name" value="PKS_PP"/>
    <property type="match status" value="2"/>
</dbReference>
<dbReference type="Pfam" id="PF00501">
    <property type="entry name" value="AMP-binding"/>
    <property type="match status" value="1"/>
</dbReference>
<dbReference type="Gene3D" id="3.40.50.980">
    <property type="match status" value="2"/>
</dbReference>
<organism evidence="7 8">
    <name type="scientific">Polyangium sorediatum</name>
    <dbReference type="NCBI Taxonomy" id="889274"/>
    <lineage>
        <taxon>Bacteria</taxon>
        <taxon>Pseudomonadati</taxon>
        <taxon>Myxococcota</taxon>
        <taxon>Polyangia</taxon>
        <taxon>Polyangiales</taxon>
        <taxon>Polyangiaceae</taxon>
        <taxon>Polyangium</taxon>
    </lineage>
</organism>
<proteinExistence type="predicted"/>
<dbReference type="Gene3D" id="3.30.559.10">
    <property type="entry name" value="Chloramphenicol acetyltransferase-like domain"/>
    <property type="match status" value="1"/>
</dbReference>
<dbReference type="Gene3D" id="3.30.300.30">
    <property type="match status" value="2"/>
</dbReference>